<evidence type="ECO:0000313" key="4">
    <source>
        <dbReference type="Proteomes" id="UP001230951"/>
    </source>
</evidence>
<dbReference type="EMBL" id="JAUSRG010000006">
    <property type="protein sequence ID" value="MDP9905599.1"/>
    <property type="molecule type" value="Genomic_DNA"/>
</dbReference>
<keyword evidence="4" id="KW-1185">Reference proteome</keyword>
<feature type="compositionally biased region" description="Low complexity" evidence="1">
    <location>
        <begin position="45"/>
        <end position="64"/>
    </location>
</feature>
<dbReference type="Proteomes" id="UP001230951">
    <property type="component" value="Unassembled WGS sequence"/>
</dbReference>
<gene>
    <name evidence="2" type="ORF">J2S90_002570</name>
    <name evidence="3" type="ORF">J2S93_000068</name>
</gene>
<evidence type="ECO:0000313" key="2">
    <source>
        <dbReference type="EMBL" id="MDP9905599.1"/>
    </source>
</evidence>
<comment type="caution">
    <text evidence="2">The sequence shown here is derived from an EMBL/GenBank/DDBJ whole genome shotgun (WGS) entry which is preliminary data.</text>
</comment>
<evidence type="ECO:0000313" key="5">
    <source>
        <dbReference type="Proteomes" id="UP001242995"/>
    </source>
</evidence>
<accession>A0AAW8DG39</accession>
<dbReference type="Proteomes" id="UP001242995">
    <property type="component" value="Unassembled WGS sequence"/>
</dbReference>
<evidence type="ECO:0008006" key="6">
    <source>
        <dbReference type="Google" id="ProtNLM"/>
    </source>
</evidence>
<sequence>MTDMKSEGWMLTTRKSLMWVVAAFSVLVVAALIVWLLGSSKPAESAPVTPSQSPTTQPTESASAVPPEISTVISNLPADPGNLVSQSSPFREQFAAAFPPGTTTKTVQETWAANGDNQGVVQVDISRPGAAEAKYAAMMVKENGQWKLLATVEVQP</sequence>
<reference evidence="2 4" key="1">
    <citation type="submission" date="2023-07" db="EMBL/GenBank/DDBJ databases">
        <title>Sorghum-associated microbial communities from plants grown in Nebraska, USA.</title>
        <authorList>
            <person name="Schachtman D."/>
        </authorList>
    </citation>
    <scope>NUCLEOTIDE SEQUENCE</scope>
    <source>
        <strain evidence="2">DS1006</strain>
        <strain evidence="3 4">DS1016</strain>
    </source>
</reference>
<proteinExistence type="predicted"/>
<name>A0AAW8DG39_9MICC</name>
<evidence type="ECO:0000256" key="1">
    <source>
        <dbReference type="SAM" id="MobiDB-lite"/>
    </source>
</evidence>
<protein>
    <recommendedName>
        <fullName evidence="6">DUF4878 domain-containing protein</fullName>
    </recommendedName>
</protein>
<dbReference type="AlphaFoldDB" id="A0AAW8DG39"/>
<feature type="region of interest" description="Disordered" evidence="1">
    <location>
        <begin position="44"/>
        <end position="68"/>
    </location>
</feature>
<evidence type="ECO:0000313" key="3">
    <source>
        <dbReference type="EMBL" id="MDQ0178661.1"/>
    </source>
</evidence>
<organism evidence="2 5">
    <name type="scientific">Arthrobacter bambusae</name>
    <dbReference type="NCBI Taxonomy" id="1338426"/>
    <lineage>
        <taxon>Bacteria</taxon>
        <taxon>Bacillati</taxon>
        <taxon>Actinomycetota</taxon>
        <taxon>Actinomycetes</taxon>
        <taxon>Micrococcales</taxon>
        <taxon>Micrococcaceae</taxon>
        <taxon>Arthrobacter</taxon>
    </lineage>
</organism>
<dbReference type="RefSeq" id="WP_306961730.1">
    <property type="nucleotide sequence ID" value="NZ_JAUSRG010000006.1"/>
</dbReference>
<dbReference type="EMBL" id="JAUSTF010000001">
    <property type="protein sequence ID" value="MDQ0178661.1"/>
    <property type="molecule type" value="Genomic_DNA"/>
</dbReference>